<dbReference type="EC" id="2.7.13.3" evidence="2"/>
<accession>A0A437M8V7</accession>
<keyword evidence="8" id="KW-1133">Transmembrane helix</keyword>
<dbReference type="Pfam" id="PF02518">
    <property type="entry name" value="HATPase_c"/>
    <property type="match status" value="1"/>
</dbReference>
<keyword evidence="8" id="KW-0812">Transmembrane</keyword>
<evidence type="ECO:0000259" key="9">
    <source>
        <dbReference type="PROSITE" id="PS50109"/>
    </source>
</evidence>
<dbReference type="SMART" id="SM00387">
    <property type="entry name" value="HATPase_c"/>
    <property type="match status" value="1"/>
</dbReference>
<dbReference type="SUPFAM" id="SSF55874">
    <property type="entry name" value="ATPase domain of HSP90 chaperone/DNA topoisomerase II/histidine kinase"/>
    <property type="match status" value="1"/>
</dbReference>
<dbReference type="Gene3D" id="1.10.287.130">
    <property type="match status" value="1"/>
</dbReference>
<dbReference type="GO" id="GO:0004721">
    <property type="term" value="F:phosphoprotein phosphatase activity"/>
    <property type="evidence" value="ECO:0007669"/>
    <property type="project" value="TreeGrafter"/>
</dbReference>
<dbReference type="OrthoDB" id="9797304at2"/>
<dbReference type="GO" id="GO:0005886">
    <property type="term" value="C:plasma membrane"/>
    <property type="evidence" value="ECO:0007669"/>
    <property type="project" value="TreeGrafter"/>
</dbReference>
<proteinExistence type="predicted"/>
<name>A0A437M8V7_9SPHN</name>
<evidence type="ECO:0000313" key="11">
    <source>
        <dbReference type="Proteomes" id="UP000282971"/>
    </source>
</evidence>
<dbReference type="InterPro" id="IPR004358">
    <property type="entry name" value="Sig_transdc_His_kin-like_C"/>
</dbReference>
<evidence type="ECO:0000256" key="2">
    <source>
        <dbReference type="ARBA" id="ARBA00012438"/>
    </source>
</evidence>
<keyword evidence="4" id="KW-0808">Transferase</keyword>
<dbReference type="PRINTS" id="PR00344">
    <property type="entry name" value="BCTRLSENSOR"/>
</dbReference>
<dbReference type="AlphaFoldDB" id="A0A437M8V7"/>
<dbReference type="CDD" id="cd00082">
    <property type="entry name" value="HisKA"/>
    <property type="match status" value="1"/>
</dbReference>
<keyword evidence="3" id="KW-0597">Phosphoprotein</keyword>
<dbReference type="SMART" id="SM00388">
    <property type="entry name" value="HisKA"/>
    <property type="match status" value="1"/>
</dbReference>
<comment type="catalytic activity">
    <reaction evidence="1">
        <text>ATP + protein L-histidine = ADP + protein N-phospho-L-histidine.</text>
        <dbReference type="EC" id="2.7.13.3"/>
    </reaction>
</comment>
<dbReference type="FunFam" id="1.10.287.130:FF:000001">
    <property type="entry name" value="Two-component sensor histidine kinase"/>
    <property type="match status" value="1"/>
</dbReference>
<dbReference type="GO" id="GO:0000155">
    <property type="term" value="F:phosphorelay sensor kinase activity"/>
    <property type="evidence" value="ECO:0007669"/>
    <property type="project" value="InterPro"/>
</dbReference>
<evidence type="ECO:0000256" key="4">
    <source>
        <dbReference type="ARBA" id="ARBA00022679"/>
    </source>
</evidence>
<dbReference type="Pfam" id="PF00512">
    <property type="entry name" value="HisKA"/>
    <property type="match status" value="1"/>
</dbReference>
<sequence>MAGQQDDLERRPLGERRTLAVAAIFTATALVAWLLDAPIGSAVGAGLAAGTLLWLATIPDHEPVRPVIVEPSVPEPEPEQPILRGAELIEAVDDPMMIIEGQRIAFANAAAQTIFGSERLKGDFRLALRHPAAADMLASPLSDPPSSPIELVGIGAPDKRWLMSVHKLPNGVRLVRLRDRTDSWAAERMRVDFVANASHELRTPLATLLGFIETLSDASAGADEAIRQRFLGIMLAEAKRMQQLVDDLMSLSRIEADRFSTPQTPIALPPVVEEVVNVIRSGQREEGGRISIDIGDVADVRADRVQIAQLLHNLIGNAIKYGRPGTPIRVTLQPLGGKVRLQVADQGEGIAAEHLPRLTERFYRVDAGRSRAVGGTGLGLAIVKHIVERHRATFGIVSKLGEGTVVTVTFPPAEPTSV</sequence>
<dbReference type="FunFam" id="3.30.565.10:FF:000006">
    <property type="entry name" value="Sensor histidine kinase WalK"/>
    <property type="match status" value="1"/>
</dbReference>
<dbReference type="InterPro" id="IPR003661">
    <property type="entry name" value="HisK_dim/P_dom"/>
</dbReference>
<keyword evidence="7 8" id="KW-0472">Membrane</keyword>
<evidence type="ECO:0000256" key="5">
    <source>
        <dbReference type="ARBA" id="ARBA00022777"/>
    </source>
</evidence>
<dbReference type="InterPro" id="IPR036890">
    <property type="entry name" value="HATPase_C_sf"/>
</dbReference>
<dbReference type="GO" id="GO:0016036">
    <property type="term" value="P:cellular response to phosphate starvation"/>
    <property type="evidence" value="ECO:0007669"/>
    <property type="project" value="TreeGrafter"/>
</dbReference>
<gene>
    <name evidence="10" type="ORF">EOD43_09940</name>
</gene>
<dbReference type="Proteomes" id="UP000282971">
    <property type="component" value="Unassembled WGS sequence"/>
</dbReference>
<evidence type="ECO:0000313" key="10">
    <source>
        <dbReference type="EMBL" id="RVT94150.1"/>
    </source>
</evidence>
<evidence type="ECO:0000256" key="8">
    <source>
        <dbReference type="SAM" id="Phobius"/>
    </source>
</evidence>
<dbReference type="Gene3D" id="3.30.565.10">
    <property type="entry name" value="Histidine kinase-like ATPase, C-terminal domain"/>
    <property type="match status" value="1"/>
</dbReference>
<dbReference type="CDD" id="cd00075">
    <property type="entry name" value="HATPase"/>
    <property type="match status" value="1"/>
</dbReference>
<dbReference type="PROSITE" id="PS50109">
    <property type="entry name" value="HIS_KIN"/>
    <property type="match status" value="1"/>
</dbReference>
<dbReference type="EMBL" id="SACN01000001">
    <property type="protein sequence ID" value="RVT94150.1"/>
    <property type="molecule type" value="Genomic_DNA"/>
</dbReference>
<keyword evidence="6" id="KW-0902">Two-component regulatory system</keyword>
<evidence type="ECO:0000256" key="7">
    <source>
        <dbReference type="ARBA" id="ARBA00023136"/>
    </source>
</evidence>
<dbReference type="InterPro" id="IPR050351">
    <property type="entry name" value="BphY/WalK/GraS-like"/>
</dbReference>
<organism evidence="10 11">
    <name type="scientific">Sphingomonas crocodyli</name>
    <dbReference type="NCBI Taxonomy" id="1979270"/>
    <lineage>
        <taxon>Bacteria</taxon>
        <taxon>Pseudomonadati</taxon>
        <taxon>Pseudomonadota</taxon>
        <taxon>Alphaproteobacteria</taxon>
        <taxon>Sphingomonadales</taxon>
        <taxon>Sphingomonadaceae</taxon>
        <taxon>Sphingomonas</taxon>
    </lineage>
</organism>
<keyword evidence="11" id="KW-1185">Reference proteome</keyword>
<dbReference type="InterPro" id="IPR003594">
    <property type="entry name" value="HATPase_dom"/>
</dbReference>
<keyword evidence="5" id="KW-0418">Kinase</keyword>
<evidence type="ECO:0000256" key="1">
    <source>
        <dbReference type="ARBA" id="ARBA00000085"/>
    </source>
</evidence>
<dbReference type="PANTHER" id="PTHR45453">
    <property type="entry name" value="PHOSPHATE REGULON SENSOR PROTEIN PHOR"/>
    <property type="match status" value="1"/>
</dbReference>
<protein>
    <recommendedName>
        <fullName evidence="2">histidine kinase</fullName>
        <ecNumber evidence="2">2.7.13.3</ecNumber>
    </recommendedName>
</protein>
<dbReference type="PANTHER" id="PTHR45453:SF1">
    <property type="entry name" value="PHOSPHATE REGULON SENSOR PROTEIN PHOR"/>
    <property type="match status" value="1"/>
</dbReference>
<feature type="domain" description="Histidine kinase" evidence="9">
    <location>
        <begin position="196"/>
        <end position="414"/>
    </location>
</feature>
<reference evidence="10 11" key="1">
    <citation type="submission" date="2019-01" db="EMBL/GenBank/DDBJ databases">
        <authorList>
            <person name="Chen W.-M."/>
        </authorList>
    </citation>
    <scope>NUCLEOTIDE SEQUENCE [LARGE SCALE GENOMIC DNA]</scope>
    <source>
        <strain evidence="10 11">CCP-7</strain>
    </source>
</reference>
<dbReference type="InterPro" id="IPR000014">
    <property type="entry name" value="PAS"/>
</dbReference>
<evidence type="ECO:0000256" key="3">
    <source>
        <dbReference type="ARBA" id="ARBA00022553"/>
    </source>
</evidence>
<dbReference type="InterPro" id="IPR005467">
    <property type="entry name" value="His_kinase_dom"/>
</dbReference>
<dbReference type="InterPro" id="IPR036097">
    <property type="entry name" value="HisK_dim/P_sf"/>
</dbReference>
<dbReference type="Pfam" id="PF13188">
    <property type="entry name" value="PAS_8"/>
    <property type="match status" value="1"/>
</dbReference>
<evidence type="ECO:0000256" key="6">
    <source>
        <dbReference type="ARBA" id="ARBA00023012"/>
    </source>
</evidence>
<feature type="transmembrane region" description="Helical" evidence="8">
    <location>
        <begin position="18"/>
        <end position="35"/>
    </location>
</feature>
<dbReference type="SUPFAM" id="SSF47384">
    <property type="entry name" value="Homodimeric domain of signal transducing histidine kinase"/>
    <property type="match status" value="1"/>
</dbReference>
<comment type="caution">
    <text evidence="10">The sequence shown here is derived from an EMBL/GenBank/DDBJ whole genome shotgun (WGS) entry which is preliminary data.</text>
</comment>